<organism evidence="2 3">
    <name type="scientific">Tropicibacter naphthalenivorans</name>
    <dbReference type="NCBI Taxonomy" id="441103"/>
    <lineage>
        <taxon>Bacteria</taxon>
        <taxon>Pseudomonadati</taxon>
        <taxon>Pseudomonadota</taxon>
        <taxon>Alphaproteobacteria</taxon>
        <taxon>Rhodobacterales</taxon>
        <taxon>Roseobacteraceae</taxon>
        <taxon>Tropicibacter</taxon>
    </lineage>
</organism>
<dbReference type="PANTHER" id="PTHR30336">
    <property type="entry name" value="INNER MEMBRANE PROTEIN, PROBABLE PERMEASE"/>
    <property type="match status" value="1"/>
</dbReference>
<gene>
    <name evidence="2" type="ORF">TRN7648_03471</name>
</gene>
<dbReference type="Proteomes" id="UP000054935">
    <property type="component" value="Unassembled WGS sequence"/>
</dbReference>
<keyword evidence="3" id="KW-1185">Reference proteome</keyword>
<name>A0A0P1GI06_9RHOB</name>
<evidence type="ECO:0000259" key="1">
    <source>
        <dbReference type="Pfam" id="PF02698"/>
    </source>
</evidence>
<accession>A0A0P1GI06</accession>
<dbReference type="CDD" id="cd06259">
    <property type="entry name" value="YdcF-like"/>
    <property type="match status" value="1"/>
</dbReference>
<dbReference type="AlphaFoldDB" id="A0A0P1GI06"/>
<feature type="domain" description="DUF218" evidence="1">
    <location>
        <begin position="10"/>
        <end position="129"/>
    </location>
</feature>
<proteinExistence type="predicted"/>
<dbReference type="InterPro" id="IPR014729">
    <property type="entry name" value="Rossmann-like_a/b/a_fold"/>
</dbReference>
<protein>
    <submittedName>
        <fullName evidence="2">Vancomycin high temperature exclusion protein</fullName>
    </submittedName>
</protein>
<sequence length="165" mass="18163">MKDAVNHGPVALVLGAAVWQGGRASPSLRRRAGHAAQLWLDGKVRAIVVSGGVGLHPPSEAQVMAAICIEAGVPEGAVFREEQATNTWENIERSRALLERIGAREVVIVTDGYHAPRARMMARRMGLEARSDCPRRDYPLTWGMVKLRLREAMAYLYTWSRGFTG</sequence>
<dbReference type="EMBL" id="CYSE01000008">
    <property type="protein sequence ID" value="CUH81442.1"/>
    <property type="molecule type" value="Genomic_DNA"/>
</dbReference>
<dbReference type="InterPro" id="IPR003848">
    <property type="entry name" value="DUF218"/>
</dbReference>
<dbReference type="Pfam" id="PF02698">
    <property type="entry name" value="DUF218"/>
    <property type="match status" value="1"/>
</dbReference>
<dbReference type="InterPro" id="IPR051599">
    <property type="entry name" value="Cell_Envelope_Assoc"/>
</dbReference>
<reference evidence="2 3" key="1">
    <citation type="submission" date="2015-09" db="EMBL/GenBank/DDBJ databases">
        <authorList>
            <consortium name="Swine Surveillance"/>
        </authorList>
    </citation>
    <scope>NUCLEOTIDE SEQUENCE [LARGE SCALE GENOMIC DNA]</scope>
    <source>
        <strain evidence="2 3">CECT 7648</strain>
    </source>
</reference>
<dbReference type="Gene3D" id="3.40.50.620">
    <property type="entry name" value="HUPs"/>
    <property type="match status" value="1"/>
</dbReference>
<dbReference type="GO" id="GO:0005886">
    <property type="term" value="C:plasma membrane"/>
    <property type="evidence" value="ECO:0007669"/>
    <property type="project" value="TreeGrafter"/>
</dbReference>
<evidence type="ECO:0000313" key="3">
    <source>
        <dbReference type="Proteomes" id="UP000054935"/>
    </source>
</evidence>
<evidence type="ECO:0000313" key="2">
    <source>
        <dbReference type="EMBL" id="CUH81442.1"/>
    </source>
</evidence>
<dbReference type="OrthoDB" id="9809813at2"/>
<dbReference type="PANTHER" id="PTHR30336:SF20">
    <property type="entry name" value="DUF218 DOMAIN-CONTAINING PROTEIN"/>
    <property type="match status" value="1"/>
</dbReference>